<keyword evidence="6 10" id="KW-0479">Metal-binding</keyword>
<evidence type="ECO:0000259" key="11">
    <source>
        <dbReference type="PROSITE" id="PS51144"/>
    </source>
</evidence>
<evidence type="ECO:0000256" key="1">
    <source>
        <dbReference type="ARBA" id="ARBA00001947"/>
    </source>
</evidence>
<proteinExistence type="inferred from homology"/>
<evidence type="ECO:0000256" key="6">
    <source>
        <dbReference type="ARBA" id="ARBA00022723"/>
    </source>
</evidence>
<reference evidence="12 13" key="1">
    <citation type="submission" date="2019-02" db="EMBL/GenBank/DDBJ databases">
        <title>High diversity of culturable Acinetobacter species in natural soil and water ecosystems.</title>
        <authorList>
            <person name="Radolfova-Krizova L."/>
            <person name="Nemec A."/>
        </authorList>
    </citation>
    <scope>NUCLEOTIDE SEQUENCE [LARGE SCALE GENOMIC DNA]</scope>
    <source>
        <strain evidence="12 13">ANC 4281</strain>
    </source>
</reference>
<evidence type="ECO:0000256" key="7">
    <source>
        <dbReference type="ARBA" id="ARBA00022833"/>
    </source>
</evidence>
<evidence type="ECO:0000313" key="12">
    <source>
        <dbReference type="EMBL" id="TCB60226.1"/>
    </source>
</evidence>
<evidence type="ECO:0000256" key="9">
    <source>
        <dbReference type="ARBA" id="ARBA00048348"/>
    </source>
</evidence>
<organism evidence="12 13">
    <name type="scientific">Acinetobacter terrae</name>
    <dbReference type="NCBI Taxonomy" id="2731247"/>
    <lineage>
        <taxon>Bacteria</taxon>
        <taxon>Pseudomonadati</taxon>
        <taxon>Pseudomonadota</taxon>
        <taxon>Gammaproteobacteria</taxon>
        <taxon>Moraxellales</taxon>
        <taxon>Moraxellaceae</taxon>
        <taxon>Acinetobacter</taxon>
        <taxon>Acinetobacter Taxon 24</taxon>
    </lineage>
</organism>
<feature type="chain" id="PRO_5025098103" description="Carbonic anhydrase" evidence="10">
    <location>
        <begin position="20"/>
        <end position="245"/>
    </location>
</feature>
<dbReference type="Gene3D" id="3.10.200.10">
    <property type="entry name" value="Alpha carbonic anhydrase"/>
    <property type="match status" value="1"/>
</dbReference>
<protein>
    <recommendedName>
        <fullName evidence="5 10">Carbonic anhydrase</fullName>
        <ecNumber evidence="4 10">4.2.1.1</ecNumber>
    </recommendedName>
</protein>
<comment type="caution">
    <text evidence="12">The sequence shown here is derived from an EMBL/GenBank/DDBJ whole genome shotgun (WGS) entry which is preliminary data.</text>
</comment>
<dbReference type="InterPro" id="IPR036398">
    <property type="entry name" value="CA_dom_sf"/>
</dbReference>
<comment type="function">
    <text evidence="2 10">Reversible hydration of carbon dioxide.</text>
</comment>
<comment type="similarity">
    <text evidence="3 10">Belongs to the alpha-carbonic anhydrase family.</text>
</comment>
<dbReference type="PANTHER" id="PTHR18952">
    <property type="entry name" value="CARBONIC ANHYDRASE"/>
    <property type="match status" value="1"/>
</dbReference>
<dbReference type="InterPro" id="IPR041891">
    <property type="entry name" value="Alpha_CA_prokaryot-like"/>
</dbReference>
<dbReference type="InterPro" id="IPR023561">
    <property type="entry name" value="Carbonic_anhydrase_a-class"/>
</dbReference>
<accession>A0A4R0EN71</accession>
<evidence type="ECO:0000256" key="5">
    <source>
        <dbReference type="ARBA" id="ARBA00014628"/>
    </source>
</evidence>
<dbReference type="SMART" id="SM01057">
    <property type="entry name" value="Carb_anhydrase"/>
    <property type="match status" value="1"/>
</dbReference>
<dbReference type="PROSITE" id="PS51144">
    <property type="entry name" value="ALPHA_CA_2"/>
    <property type="match status" value="1"/>
</dbReference>
<dbReference type="EC" id="4.2.1.1" evidence="4 10"/>
<evidence type="ECO:0000256" key="8">
    <source>
        <dbReference type="ARBA" id="ARBA00023239"/>
    </source>
</evidence>
<dbReference type="Proteomes" id="UP000291380">
    <property type="component" value="Unassembled WGS sequence"/>
</dbReference>
<comment type="cofactor">
    <cofactor evidence="1 10">
        <name>Zn(2+)</name>
        <dbReference type="ChEBI" id="CHEBI:29105"/>
    </cofactor>
</comment>
<keyword evidence="7 10" id="KW-0862">Zinc</keyword>
<dbReference type="OrthoDB" id="5327615at2"/>
<feature type="domain" description="Alpha-carbonic anhydrase" evidence="11">
    <location>
        <begin position="25"/>
        <end position="245"/>
    </location>
</feature>
<name>A0A4R0EN71_9GAMM</name>
<evidence type="ECO:0000256" key="10">
    <source>
        <dbReference type="RuleBase" id="RU367011"/>
    </source>
</evidence>
<evidence type="ECO:0000256" key="2">
    <source>
        <dbReference type="ARBA" id="ARBA00002904"/>
    </source>
</evidence>
<dbReference type="InterPro" id="IPR018338">
    <property type="entry name" value="Carbonic_anhydrase_a-class_CS"/>
</dbReference>
<gene>
    <name evidence="12" type="ORF">E0H85_05510</name>
</gene>
<dbReference type="EMBL" id="SJOA01000005">
    <property type="protein sequence ID" value="TCB60226.1"/>
    <property type="molecule type" value="Genomic_DNA"/>
</dbReference>
<evidence type="ECO:0000256" key="4">
    <source>
        <dbReference type="ARBA" id="ARBA00012925"/>
    </source>
</evidence>
<dbReference type="PANTHER" id="PTHR18952:SF265">
    <property type="entry name" value="CARBONIC ANHYDRASE"/>
    <property type="match status" value="1"/>
</dbReference>
<dbReference type="InterPro" id="IPR001148">
    <property type="entry name" value="CA_dom"/>
</dbReference>
<dbReference type="GO" id="GO:0004089">
    <property type="term" value="F:carbonate dehydratase activity"/>
    <property type="evidence" value="ECO:0007669"/>
    <property type="project" value="UniProtKB-UniRule"/>
</dbReference>
<evidence type="ECO:0000256" key="3">
    <source>
        <dbReference type="ARBA" id="ARBA00010718"/>
    </source>
</evidence>
<sequence>MKRSMLASLLTLVGFNTFAAEGTQFDWGYTAQTAPAQWGKIKPEYQACEGVNQAPINIDQTISATLPALKLNYSSKADTIINNNRTVQINFAEGSTLELEQKVFHLKQFHLHSPSENTIKGKSFAMEMHLVHATEQGELAVVAVMFEESQENKKLKKLWKELPKKAGNTIQLQHQDLAAAFLPEKLDYYRFNGSLTTPPCSEGVRWIVLKDIQQASKQQIRAFSSLMEHPNNRPVQPTNARLVLE</sequence>
<dbReference type="RefSeq" id="WP_131270842.1">
    <property type="nucleotide sequence ID" value="NZ_SJOA01000005.1"/>
</dbReference>
<dbReference type="GO" id="GO:0008270">
    <property type="term" value="F:zinc ion binding"/>
    <property type="evidence" value="ECO:0007669"/>
    <property type="project" value="UniProtKB-UniRule"/>
</dbReference>
<evidence type="ECO:0000313" key="13">
    <source>
        <dbReference type="Proteomes" id="UP000291380"/>
    </source>
</evidence>
<dbReference type="Pfam" id="PF00194">
    <property type="entry name" value="Carb_anhydrase"/>
    <property type="match status" value="1"/>
</dbReference>
<feature type="signal peptide" evidence="10">
    <location>
        <begin position="1"/>
        <end position="19"/>
    </location>
</feature>
<dbReference type="PROSITE" id="PS00162">
    <property type="entry name" value="ALPHA_CA_1"/>
    <property type="match status" value="1"/>
</dbReference>
<dbReference type="CDD" id="cd03124">
    <property type="entry name" value="alpha_CA_prokaryotic_like"/>
    <property type="match status" value="1"/>
</dbReference>
<keyword evidence="10" id="KW-0732">Signal</keyword>
<keyword evidence="8 10" id="KW-0456">Lyase</keyword>
<dbReference type="SUPFAM" id="SSF51069">
    <property type="entry name" value="Carbonic anhydrase"/>
    <property type="match status" value="1"/>
</dbReference>
<comment type="catalytic activity">
    <reaction evidence="9 10">
        <text>hydrogencarbonate + H(+) = CO2 + H2O</text>
        <dbReference type="Rhea" id="RHEA:10748"/>
        <dbReference type="ChEBI" id="CHEBI:15377"/>
        <dbReference type="ChEBI" id="CHEBI:15378"/>
        <dbReference type="ChEBI" id="CHEBI:16526"/>
        <dbReference type="ChEBI" id="CHEBI:17544"/>
        <dbReference type="EC" id="4.2.1.1"/>
    </reaction>
</comment>
<dbReference type="AlphaFoldDB" id="A0A4R0EN71"/>